<keyword evidence="1" id="KW-0472">Membrane</keyword>
<feature type="transmembrane region" description="Helical" evidence="1">
    <location>
        <begin position="183"/>
        <end position="204"/>
    </location>
</feature>
<feature type="transmembrane region" description="Helical" evidence="1">
    <location>
        <begin position="59"/>
        <end position="85"/>
    </location>
</feature>
<feature type="transmembrane region" description="Helical" evidence="1">
    <location>
        <begin position="21"/>
        <end position="39"/>
    </location>
</feature>
<evidence type="ECO:0000256" key="1">
    <source>
        <dbReference type="SAM" id="Phobius"/>
    </source>
</evidence>
<keyword evidence="3" id="KW-1185">Reference proteome</keyword>
<proteinExistence type="predicted"/>
<dbReference type="InterPro" id="IPR037185">
    <property type="entry name" value="EmrE-like"/>
</dbReference>
<dbReference type="SUPFAM" id="SSF103481">
    <property type="entry name" value="Multidrug resistance efflux transporter EmrE"/>
    <property type="match status" value="1"/>
</dbReference>
<gene>
    <name evidence="2" type="ORF">SCF082_LOCUS35029</name>
</gene>
<sequence length="721" mass="79512">MMADLSQPGVSKNKSLWRLKVGIATLIFCLSVSAVPIYNKLVFAEGVCDGKACLRKYPYPMATAFLQLSLVSLVLTFANICGHVWDRSAASWIFGEHMQYKLRHIGPVGILFGLKYGVTNWGLQMIPVGMHLLLQSTDIIWTIFLAEFVNGEDLGLVEVLAALLSAAGSFLIGLHAVDTIQAPLVPVLVNLLPPFILALCVSTLRMGAQELFRPDNEKTQGMSVVEFTAIKLCLSSITALSLAMLCETRQHNWWGALMEESNAGILLMLLGAVFVLIFQVNLTWLAGLTSVATVGIIGGVKIIPQWIINALFQQDGEMPMNVKWQTPIELDIVNVETKKTELRELVGDHYRSVLESSDHIRAMSDCAVQVAEGAEKLESLIGTMCCTKLICLHFIAVRELAAKPPELLSLEPRAKAEMRPQSLMQQVALSVALDPALASLAKGPSATPKLLKCLASAVAWCKQGRCGPLRAVQLPWGSRHRAPSALRRSTRALLSGVRGKAHLLNALTRYRYQSVMLRGTRMRTHAHTGRIRLCQSRPVLAVLHVVSPRERGDGQVLQLACAKLLVVLGPHSAVVEVRRQVLRHVRWKELARAEGPGLRWSHATRPSGWSLLWHGTQLPVGGPDVFCVNGLTMQPVMSIQFHNHHCERCCIGPGHIARKWAGRAGEFFQLHEEEPWGCLLSKGNASCISHIRQLLSCEKVRAIDIGSVDWLTMRENMWKAL</sequence>
<feature type="non-terminal residue" evidence="2">
    <location>
        <position position="721"/>
    </location>
</feature>
<feature type="transmembrane region" description="Helical" evidence="1">
    <location>
        <begin position="224"/>
        <end position="245"/>
    </location>
</feature>
<comment type="caution">
    <text evidence="2">The sequence shown here is derived from an EMBL/GenBank/DDBJ whole genome shotgun (WGS) entry which is preliminary data.</text>
</comment>
<dbReference type="Proteomes" id="UP001642464">
    <property type="component" value="Unassembled WGS sequence"/>
</dbReference>
<keyword evidence="1" id="KW-1133">Transmembrane helix</keyword>
<organism evidence="2 3">
    <name type="scientific">Durusdinium trenchii</name>
    <dbReference type="NCBI Taxonomy" id="1381693"/>
    <lineage>
        <taxon>Eukaryota</taxon>
        <taxon>Sar</taxon>
        <taxon>Alveolata</taxon>
        <taxon>Dinophyceae</taxon>
        <taxon>Suessiales</taxon>
        <taxon>Symbiodiniaceae</taxon>
        <taxon>Durusdinium</taxon>
    </lineage>
</organism>
<feature type="transmembrane region" description="Helical" evidence="1">
    <location>
        <begin position="156"/>
        <end position="177"/>
    </location>
</feature>
<evidence type="ECO:0000313" key="2">
    <source>
        <dbReference type="EMBL" id="CAK9070399.1"/>
    </source>
</evidence>
<dbReference type="EMBL" id="CAXAMM010032868">
    <property type="protein sequence ID" value="CAK9070399.1"/>
    <property type="molecule type" value="Genomic_DNA"/>
</dbReference>
<accession>A0ABP0P5R1</accession>
<evidence type="ECO:0000313" key="3">
    <source>
        <dbReference type="Proteomes" id="UP001642464"/>
    </source>
</evidence>
<protein>
    <submittedName>
        <fullName evidence="2">Uncharacterized protein</fullName>
    </submittedName>
</protein>
<reference evidence="2 3" key="1">
    <citation type="submission" date="2024-02" db="EMBL/GenBank/DDBJ databases">
        <authorList>
            <person name="Chen Y."/>
            <person name="Shah S."/>
            <person name="Dougan E. K."/>
            <person name="Thang M."/>
            <person name="Chan C."/>
        </authorList>
    </citation>
    <scope>NUCLEOTIDE SEQUENCE [LARGE SCALE GENOMIC DNA]</scope>
</reference>
<keyword evidence="1" id="KW-0812">Transmembrane</keyword>
<feature type="transmembrane region" description="Helical" evidence="1">
    <location>
        <begin position="105"/>
        <end position="123"/>
    </location>
</feature>
<name>A0ABP0P5R1_9DINO</name>
<feature type="transmembrane region" description="Helical" evidence="1">
    <location>
        <begin position="265"/>
        <end position="284"/>
    </location>
</feature>